<dbReference type="HOGENOM" id="CLU_192051_0_0_0"/>
<name>Q253E3_CHLFF</name>
<accession>Q253E3</accession>
<organism evidence="2 3">
    <name type="scientific">Chlamydia felis (strain Fe/C-56)</name>
    <name type="common">Chlamydophila felis</name>
    <dbReference type="NCBI Taxonomy" id="264202"/>
    <lineage>
        <taxon>Bacteria</taxon>
        <taxon>Pseudomonadati</taxon>
        <taxon>Chlamydiota</taxon>
        <taxon>Chlamydiia</taxon>
        <taxon>Chlamydiales</taxon>
        <taxon>Chlamydiaceae</taxon>
        <taxon>Chlamydia/Chlamydophila group</taxon>
        <taxon>Chlamydia</taxon>
    </lineage>
</organism>
<protein>
    <recommendedName>
        <fullName evidence="4">Lipoprotein</fullName>
    </recommendedName>
</protein>
<sequence>MRMFSFLYVFFCTSLLISSCSYAPPPRSYILAQRDIPLTKQANSLKFSLAKSVFLASYR</sequence>
<dbReference type="PROSITE" id="PS51257">
    <property type="entry name" value="PROKAR_LIPOPROTEIN"/>
    <property type="match status" value="1"/>
</dbReference>
<proteinExistence type="predicted"/>
<dbReference type="Proteomes" id="UP000001260">
    <property type="component" value="Chromosome"/>
</dbReference>
<reference evidence="2 3" key="1">
    <citation type="journal article" date="2006" name="DNA Res.">
        <title>Genome sequence of the cat pathogen, Chlamydophila felis.</title>
        <authorList>
            <person name="Azuma Y."/>
            <person name="Hirakawa H."/>
            <person name="Yamashita A."/>
            <person name="Cai Y."/>
            <person name="Rahman M.A."/>
            <person name="Suzuki H."/>
            <person name="Mitaku S."/>
            <person name="Toh H."/>
            <person name="Goto S."/>
            <person name="Murakami T."/>
            <person name="Sugi K."/>
            <person name="Hayashi H."/>
            <person name="Fukushi H."/>
            <person name="Hattori M."/>
            <person name="Kuhara S."/>
            <person name="Shirai M."/>
        </authorList>
    </citation>
    <scope>NUCLEOTIDE SEQUENCE [LARGE SCALE GENOMIC DNA]</scope>
    <source>
        <strain evidence="2 3">Fe/C-56</strain>
    </source>
</reference>
<evidence type="ECO:0000313" key="2">
    <source>
        <dbReference type="EMBL" id="BAE81595.1"/>
    </source>
</evidence>
<dbReference type="EMBL" id="AP006861">
    <property type="protein sequence ID" value="BAE81595.1"/>
    <property type="molecule type" value="Genomic_DNA"/>
</dbReference>
<evidence type="ECO:0008006" key="4">
    <source>
        <dbReference type="Google" id="ProtNLM"/>
    </source>
</evidence>
<evidence type="ECO:0000256" key="1">
    <source>
        <dbReference type="SAM" id="SignalP"/>
    </source>
</evidence>
<evidence type="ECO:0000313" key="3">
    <source>
        <dbReference type="Proteomes" id="UP000001260"/>
    </source>
</evidence>
<gene>
    <name evidence="2" type="ordered locus">CF0823</name>
</gene>
<dbReference type="KEGG" id="cfe:BAE81595.1"/>
<keyword evidence="1" id="KW-0732">Signal</keyword>
<keyword evidence="3" id="KW-1185">Reference proteome</keyword>
<feature type="signal peptide" evidence="1">
    <location>
        <begin position="1"/>
        <end position="23"/>
    </location>
</feature>
<feature type="chain" id="PRO_5004203350" description="Lipoprotein" evidence="1">
    <location>
        <begin position="24"/>
        <end position="59"/>
    </location>
</feature>
<dbReference type="AlphaFoldDB" id="Q253E3"/>